<feature type="region of interest" description="Disordered" evidence="1">
    <location>
        <begin position="1"/>
        <end position="39"/>
    </location>
</feature>
<gene>
    <name evidence="3" type="ORF">SCMC78_60590</name>
</gene>
<feature type="transmembrane region" description="Helical" evidence="2">
    <location>
        <begin position="202"/>
        <end position="222"/>
    </location>
</feature>
<evidence type="ECO:0008006" key="4">
    <source>
        <dbReference type="Google" id="ProtNLM"/>
    </source>
</evidence>
<dbReference type="KEGG" id="stcm:SCMC78_60590"/>
<keyword evidence="2" id="KW-0472">Membrane</keyword>
<name>A0AB33KNT6_9ACTN</name>
<keyword evidence="2" id="KW-1133">Transmembrane helix</keyword>
<proteinExistence type="predicted"/>
<sequence length="599" mass="65172">MRGLSGRGEPPRPARSREGRDLAEGPTVPLQAAPGVGEEHRLDEVNVTTSDVTRLLCQAVYARPDRVGAIKAWWRKVRGRSGGTDKPRRSARRRIYLEGSDDCPSLGEPMARWVLDHVLNGPPLPVPSYGFDLEPILAHSTRARRRQWFRRIGVLLVVACLVYVSPPAAAVWGGAALLALAVRWAGLRALRKVRRASRLVTSRWSPHVILCVPLALAIVPFGPNGDHVLGLRAGLLLLPPGLLAGAALVFVADRLAALAALAVLSGQGGGLDRLPWVAGKAGERKTRIGSEQTRRELPYETPERFVGAGRDVWGVADISIPLKPRDHEKSVGPLNDSELLRQTGAALLRLGRDAREVTDPLPGFTVVHVRGLPAALWLQRTRAAKLEPPDLGGRGRRSPSSMPDRLYLRAQTVSWSGQLVVNVFVHAALEAGELRLTVRPHVMTPLYNELRATTAPLAKRGIRRLGWVAVQALLDAAAGPLALWRAVARLALGEKAENGRTEEKDPVSLRDRYSTEEVDDMHQSDDAKRHVVLMQACIFRTVSEYLEERGVDTSAYNRQVAAVITNIQIHGDNNAPIQNVAGSGIHGVGQNNGRQGDAQ</sequence>
<evidence type="ECO:0000313" key="3">
    <source>
        <dbReference type="EMBL" id="BFP56252.1"/>
    </source>
</evidence>
<protein>
    <recommendedName>
        <fullName evidence="4">Aromatic ring-opening dioxygenase LigA</fullName>
    </recommendedName>
</protein>
<feature type="compositionally biased region" description="Basic and acidic residues" evidence="1">
    <location>
        <begin position="9"/>
        <end position="23"/>
    </location>
</feature>
<evidence type="ECO:0000256" key="1">
    <source>
        <dbReference type="SAM" id="MobiDB-lite"/>
    </source>
</evidence>
<dbReference type="EMBL" id="AP035884">
    <property type="protein sequence ID" value="BFP56252.1"/>
    <property type="molecule type" value="Genomic_DNA"/>
</dbReference>
<dbReference type="AlphaFoldDB" id="A0AB33KNT6"/>
<accession>A0AB33KNT6</accession>
<keyword evidence="2" id="KW-0812">Transmembrane</keyword>
<feature type="transmembrane region" description="Helical" evidence="2">
    <location>
        <begin position="148"/>
        <end position="164"/>
    </location>
</feature>
<evidence type="ECO:0000256" key="2">
    <source>
        <dbReference type="SAM" id="Phobius"/>
    </source>
</evidence>
<organism evidence="3">
    <name type="scientific">Streptomyces sp. CMC78</name>
    <dbReference type="NCBI Taxonomy" id="3231512"/>
    <lineage>
        <taxon>Bacteria</taxon>
        <taxon>Bacillati</taxon>
        <taxon>Actinomycetota</taxon>
        <taxon>Actinomycetes</taxon>
        <taxon>Kitasatosporales</taxon>
        <taxon>Streptomycetaceae</taxon>
        <taxon>Streptomyces</taxon>
    </lineage>
</organism>
<reference evidence="3" key="1">
    <citation type="submission" date="2024-07" db="EMBL/GenBank/DDBJ databases">
        <title>Complete genome sequences of cellulolytic bacteria, Kitasatospora sp. CMC57 and Streptomyces sp. CMC78, isolated from Japanese agricultural soil.</title>
        <authorList>
            <person name="Hashimoto T."/>
            <person name="Ito M."/>
            <person name="Iwamoto M."/>
            <person name="Fukahori D."/>
            <person name="Shoda T."/>
            <person name="Sakoda M."/>
            <person name="Morohoshi T."/>
            <person name="Mitsuboshi M."/>
            <person name="Nishizawa T."/>
        </authorList>
    </citation>
    <scope>NUCLEOTIDE SEQUENCE</scope>
    <source>
        <strain evidence="3">CMC78</strain>
    </source>
</reference>